<protein>
    <submittedName>
        <fullName evidence="1">Uncharacterized protein</fullName>
    </submittedName>
</protein>
<comment type="caution">
    <text evidence="1">The sequence shown here is derived from an EMBL/GenBank/DDBJ whole genome shotgun (WGS) entry which is preliminary data.</text>
</comment>
<evidence type="ECO:0000313" key="2">
    <source>
        <dbReference type="Proteomes" id="UP000075714"/>
    </source>
</evidence>
<reference evidence="2" key="1">
    <citation type="journal article" date="2016" name="Nat. Commun.">
        <title>The Gonium pectorale genome demonstrates co-option of cell cycle regulation during the evolution of multicellularity.</title>
        <authorList>
            <person name="Hanschen E.R."/>
            <person name="Marriage T.N."/>
            <person name="Ferris P.J."/>
            <person name="Hamaji T."/>
            <person name="Toyoda A."/>
            <person name="Fujiyama A."/>
            <person name="Neme R."/>
            <person name="Noguchi H."/>
            <person name="Minakuchi Y."/>
            <person name="Suzuki M."/>
            <person name="Kawai-Toyooka H."/>
            <person name="Smith D.R."/>
            <person name="Sparks H."/>
            <person name="Anderson J."/>
            <person name="Bakaric R."/>
            <person name="Luria V."/>
            <person name="Karger A."/>
            <person name="Kirschner M.W."/>
            <person name="Durand P.M."/>
            <person name="Michod R.E."/>
            <person name="Nozaki H."/>
            <person name="Olson B.J."/>
        </authorList>
    </citation>
    <scope>NUCLEOTIDE SEQUENCE [LARGE SCALE GENOMIC DNA]</scope>
    <source>
        <strain evidence="2">NIES-2863</strain>
    </source>
</reference>
<evidence type="ECO:0000313" key="1">
    <source>
        <dbReference type="EMBL" id="KXZ53099.1"/>
    </source>
</evidence>
<dbReference type="Proteomes" id="UP000075714">
    <property type="component" value="Unassembled WGS sequence"/>
</dbReference>
<dbReference type="AlphaFoldDB" id="A0A150GTB8"/>
<accession>A0A150GTB8</accession>
<sequence length="267" mass="27505">MNTRHVAHLVFGAYCVPMAGGPRADLLPPAQPALPGALARRADALLDCFPCGGGYAARVLYTLRTCAFADPWVRLLLCDYSNCAHAAVHMLALAAALTSRTAYERFRSAVLITTAVSPALAALAAAARAPSGLLALGGATYAGPSARFRLGTVAYYGWKSLIALRLLMVLQTPAAAAHGADGGGEEEGQEGAEFSLRSWQQASLRVVELQVPPLLPLQSADGAAATDDDWATSAGSLGVIAESLECSLLTFLEESATTAGAGHAQAA</sequence>
<dbReference type="EMBL" id="LSYV01000009">
    <property type="protein sequence ID" value="KXZ53099.1"/>
    <property type="molecule type" value="Genomic_DNA"/>
</dbReference>
<organism evidence="1 2">
    <name type="scientific">Gonium pectorale</name>
    <name type="common">Green alga</name>
    <dbReference type="NCBI Taxonomy" id="33097"/>
    <lineage>
        <taxon>Eukaryota</taxon>
        <taxon>Viridiplantae</taxon>
        <taxon>Chlorophyta</taxon>
        <taxon>core chlorophytes</taxon>
        <taxon>Chlorophyceae</taxon>
        <taxon>CS clade</taxon>
        <taxon>Chlamydomonadales</taxon>
        <taxon>Volvocaceae</taxon>
        <taxon>Gonium</taxon>
    </lineage>
</organism>
<proteinExistence type="predicted"/>
<name>A0A150GTB8_GONPE</name>
<gene>
    <name evidence="1" type="ORF">GPECTOR_8g9</name>
</gene>
<keyword evidence="2" id="KW-1185">Reference proteome</keyword>